<protein>
    <submittedName>
        <fullName evidence="1">Katanin p60 ATPase-containing subunit A1</fullName>
    </submittedName>
</protein>
<evidence type="ECO:0000313" key="1">
    <source>
        <dbReference type="EMBL" id="KAI7997753.1"/>
    </source>
</evidence>
<dbReference type="Proteomes" id="UP001060215">
    <property type="component" value="Chromosome 10"/>
</dbReference>
<dbReference type="EMBL" id="CM045767">
    <property type="protein sequence ID" value="KAI7997753.1"/>
    <property type="molecule type" value="Genomic_DNA"/>
</dbReference>
<organism evidence="1 2">
    <name type="scientific">Camellia lanceoleosa</name>
    <dbReference type="NCBI Taxonomy" id="1840588"/>
    <lineage>
        <taxon>Eukaryota</taxon>
        <taxon>Viridiplantae</taxon>
        <taxon>Streptophyta</taxon>
        <taxon>Embryophyta</taxon>
        <taxon>Tracheophyta</taxon>
        <taxon>Spermatophyta</taxon>
        <taxon>Magnoliopsida</taxon>
        <taxon>eudicotyledons</taxon>
        <taxon>Gunneridae</taxon>
        <taxon>Pentapetalae</taxon>
        <taxon>asterids</taxon>
        <taxon>Ericales</taxon>
        <taxon>Theaceae</taxon>
        <taxon>Camellia</taxon>
    </lineage>
</organism>
<sequence length="125" mass="14313">MFLTNSSSSTLAKPLSSSKTPSPIYLSSNLNKSFDLNSLINNTNQTSPSPIQPYLQFHPHPIQNHFLRRRKRGSGSWTRTERCRVILRHLNTLDDPLVRAKWMNTKKALTEEAEVVKQLDADFSF</sequence>
<proteinExistence type="predicted"/>
<gene>
    <name evidence="1" type="ORF">LOK49_LG10G01117</name>
</gene>
<comment type="caution">
    <text evidence="1">The sequence shown here is derived from an EMBL/GenBank/DDBJ whole genome shotgun (WGS) entry which is preliminary data.</text>
</comment>
<evidence type="ECO:0000313" key="2">
    <source>
        <dbReference type="Proteomes" id="UP001060215"/>
    </source>
</evidence>
<keyword evidence="2" id="KW-1185">Reference proteome</keyword>
<reference evidence="1 2" key="1">
    <citation type="journal article" date="2022" name="Plant J.">
        <title>Chromosome-level genome of Camellia lanceoleosa provides a valuable resource for understanding genome evolution and self-incompatibility.</title>
        <authorList>
            <person name="Gong W."/>
            <person name="Xiao S."/>
            <person name="Wang L."/>
            <person name="Liao Z."/>
            <person name="Chang Y."/>
            <person name="Mo W."/>
            <person name="Hu G."/>
            <person name="Li W."/>
            <person name="Zhao G."/>
            <person name="Zhu H."/>
            <person name="Hu X."/>
            <person name="Ji K."/>
            <person name="Xiang X."/>
            <person name="Song Q."/>
            <person name="Yuan D."/>
            <person name="Jin S."/>
            <person name="Zhang L."/>
        </authorList>
    </citation>
    <scope>NUCLEOTIDE SEQUENCE [LARGE SCALE GENOMIC DNA]</scope>
    <source>
        <strain evidence="1">SQ_2022a</strain>
    </source>
</reference>
<accession>A0ACC0G9E8</accession>
<name>A0ACC0G9E8_9ERIC</name>